<keyword evidence="16" id="KW-1185">Reference proteome</keyword>
<feature type="binding site" evidence="10 14">
    <location>
        <begin position="167"/>
        <end position="170"/>
    </location>
    <ligand>
        <name>substrate</name>
    </ligand>
</feature>
<name>A0A420BI55_SPHD1</name>
<feature type="binding site" evidence="10 14">
    <location>
        <begin position="222"/>
        <end position="223"/>
    </location>
    <ligand>
        <name>substrate</name>
    </ligand>
</feature>
<feature type="active site" description="Proton donor" evidence="10 12">
    <location>
        <position position="200"/>
    </location>
</feature>
<feature type="binding site" evidence="10 14">
    <location>
        <position position="33"/>
    </location>
    <ligand>
        <name>substrate</name>
    </ligand>
</feature>
<evidence type="ECO:0000256" key="14">
    <source>
        <dbReference type="PIRSR" id="PIRSR001461-3"/>
    </source>
</evidence>
<dbReference type="GO" id="GO:0006098">
    <property type="term" value="P:pentose-phosphate shunt"/>
    <property type="evidence" value="ECO:0007669"/>
    <property type="project" value="UniProtKB-UniRule"/>
</dbReference>
<organism evidence="15 16">
    <name type="scientific">Sphingobacterium detergens</name>
    <dbReference type="NCBI Taxonomy" id="1145106"/>
    <lineage>
        <taxon>Bacteria</taxon>
        <taxon>Pseudomonadati</taxon>
        <taxon>Bacteroidota</taxon>
        <taxon>Sphingobacteriia</taxon>
        <taxon>Sphingobacteriales</taxon>
        <taxon>Sphingobacteriaceae</taxon>
        <taxon>Sphingobacterium</taxon>
    </lineage>
</organism>
<comment type="pathway">
    <text evidence="10">Carbohydrate degradation.</text>
</comment>
<sequence length="248" mass="26733">MLNVGNAVLNGKYLLSLQKKHNMSTKSHLIAPSVLAADFAKLYDDIIMVNNSEADWFHIDIMDGVFVPNISFGFPVMQAIAKHATKPLDVHLMIVDPDRYLQVCKDSGAEIITVHYEACTHLHRTLAAIKELGCKAGVALNPHTPVALLKDVLADLDLVCLMSVNPGFGGQKFITNTYAKVQELRAMAKGVNDGLLIEIDGGVTTANATQLLKAGADVLVAGSFVFNAAAPLDTIKSLKDIDINIENI</sequence>
<feature type="binding site" evidence="10 13">
    <location>
        <position position="60"/>
    </location>
    <ligand>
        <name>a divalent metal cation</name>
        <dbReference type="ChEBI" id="CHEBI:60240"/>
    </ligand>
</feature>
<evidence type="ECO:0000256" key="4">
    <source>
        <dbReference type="ARBA" id="ARBA00001947"/>
    </source>
</evidence>
<dbReference type="Gene3D" id="3.20.20.70">
    <property type="entry name" value="Aldolase class I"/>
    <property type="match status" value="1"/>
</dbReference>
<dbReference type="AlphaFoldDB" id="A0A420BI55"/>
<comment type="catalytic activity">
    <reaction evidence="1 10 11">
        <text>D-ribulose 5-phosphate = D-xylulose 5-phosphate</text>
        <dbReference type="Rhea" id="RHEA:13677"/>
        <dbReference type="ChEBI" id="CHEBI:57737"/>
        <dbReference type="ChEBI" id="CHEBI:58121"/>
        <dbReference type="EC" id="5.1.3.1"/>
    </reaction>
</comment>
<dbReference type="Proteomes" id="UP000286246">
    <property type="component" value="Unassembled WGS sequence"/>
</dbReference>
<reference evidence="15 16" key="1">
    <citation type="submission" date="2018-09" db="EMBL/GenBank/DDBJ databases">
        <title>Genomic Encyclopedia of Type Strains, Phase III (KMG-III): the genomes of soil and plant-associated and newly described type strains.</title>
        <authorList>
            <person name="Whitman W."/>
        </authorList>
    </citation>
    <scope>NUCLEOTIDE SEQUENCE [LARGE SCALE GENOMIC DNA]</scope>
    <source>
        <strain evidence="15 16">CECT 7938</strain>
    </source>
</reference>
<evidence type="ECO:0000256" key="7">
    <source>
        <dbReference type="ARBA" id="ARBA00013188"/>
    </source>
</evidence>
<comment type="cofactor">
    <cofactor evidence="10 13">
        <name>a divalent metal cation</name>
        <dbReference type="ChEBI" id="CHEBI:60240"/>
    </cofactor>
    <text evidence="10 13">Binds 1 divalent metal cation per subunit.</text>
</comment>
<dbReference type="PANTHER" id="PTHR11749">
    <property type="entry name" value="RIBULOSE-5-PHOSPHATE-3-EPIMERASE"/>
    <property type="match status" value="1"/>
</dbReference>
<evidence type="ECO:0000256" key="8">
    <source>
        <dbReference type="ARBA" id="ARBA00022723"/>
    </source>
</evidence>
<proteinExistence type="inferred from homology"/>
<keyword evidence="13" id="KW-0862">Zinc</keyword>
<evidence type="ECO:0000256" key="1">
    <source>
        <dbReference type="ARBA" id="ARBA00001782"/>
    </source>
</evidence>
<dbReference type="GO" id="GO:0046872">
    <property type="term" value="F:metal ion binding"/>
    <property type="evidence" value="ECO:0007669"/>
    <property type="project" value="UniProtKB-UniRule"/>
</dbReference>
<evidence type="ECO:0000256" key="5">
    <source>
        <dbReference type="ARBA" id="ARBA00001954"/>
    </source>
</evidence>
<evidence type="ECO:0000256" key="6">
    <source>
        <dbReference type="ARBA" id="ARBA00009541"/>
    </source>
</evidence>
<dbReference type="PIRSF" id="PIRSF001461">
    <property type="entry name" value="RPE"/>
    <property type="match status" value="1"/>
</dbReference>
<dbReference type="InterPro" id="IPR011060">
    <property type="entry name" value="RibuloseP-bd_barrel"/>
</dbReference>
<dbReference type="PROSITE" id="PS01085">
    <property type="entry name" value="RIBUL_P_3_EPIMER_1"/>
    <property type="match status" value="1"/>
</dbReference>
<comment type="function">
    <text evidence="10">Catalyzes the reversible epimerization of D-ribulose 5-phosphate to D-xylulose 5-phosphate.</text>
</comment>
<dbReference type="InterPro" id="IPR000056">
    <property type="entry name" value="Ribul_P_3_epim-like"/>
</dbReference>
<dbReference type="EC" id="5.1.3.1" evidence="7 10"/>
<evidence type="ECO:0000313" key="16">
    <source>
        <dbReference type="Proteomes" id="UP000286246"/>
    </source>
</evidence>
<dbReference type="Pfam" id="PF00834">
    <property type="entry name" value="Ribul_P_3_epim"/>
    <property type="match status" value="1"/>
</dbReference>
<feature type="binding site" evidence="10 13">
    <location>
        <position position="91"/>
    </location>
    <ligand>
        <name>a divalent metal cation</name>
        <dbReference type="ChEBI" id="CHEBI:60240"/>
    </ligand>
</feature>
<dbReference type="CDD" id="cd00429">
    <property type="entry name" value="RPE"/>
    <property type="match status" value="1"/>
</dbReference>
<dbReference type="GO" id="GO:0005737">
    <property type="term" value="C:cytoplasm"/>
    <property type="evidence" value="ECO:0007669"/>
    <property type="project" value="UniProtKB-ARBA"/>
</dbReference>
<dbReference type="GO" id="GO:0019323">
    <property type="term" value="P:pentose catabolic process"/>
    <property type="evidence" value="ECO:0007669"/>
    <property type="project" value="UniProtKB-UniRule"/>
</dbReference>
<dbReference type="PROSITE" id="PS01086">
    <property type="entry name" value="RIBUL_P_3_EPIMER_2"/>
    <property type="match status" value="1"/>
</dbReference>
<protein>
    <recommendedName>
        <fullName evidence="7 10">Ribulose-phosphate 3-epimerase</fullName>
        <ecNumber evidence="7 10">5.1.3.1</ecNumber>
    </recommendedName>
</protein>
<accession>A0A420BI55</accession>
<dbReference type="GO" id="GO:0004750">
    <property type="term" value="F:D-ribulose-phosphate 3-epimerase activity"/>
    <property type="evidence" value="ECO:0007669"/>
    <property type="project" value="UniProtKB-UniRule"/>
</dbReference>
<evidence type="ECO:0000256" key="3">
    <source>
        <dbReference type="ARBA" id="ARBA00001941"/>
    </source>
</evidence>
<keyword evidence="9 10" id="KW-0413">Isomerase</keyword>
<feature type="binding site" evidence="10 13">
    <location>
        <position position="200"/>
    </location>
    <ligand>
        <name>a divalent metal cation</name>
        <dbReference type="ChEBI" id="CHEBI:60240"/>
    </ligand>
</feature>
<keyword evidence="8 10" id="KW-0479">Metal-binding</keyword>
<evidence type="ECO:0000256" key="11">
    <source>
        <dbReference type="PIRNR" id="PIRNR001461"/>
    </source>
</evidence>
<evidence type="ECO:0000313" key="15">
    <source>
        <dbReference type="EMBL" id="RKE56357.1"/>
    </source>
</evidence>
<evidence type="ECO:0000256" key="10">
    <source>
        <dbReference type="HAMAP-Rule" id="MF_02227"/>
    </source>
</evidence>
<feature type="binding site" evidence="10 13">
    <location>
        <position position="58"/>
    </location>
    <ligand>
        <name>a divalent metal cation</name>
        <dbReference type="ChEBI" id="CHEBI:60240"/>
    </ligand>
</feature>
<dbReference type="HAMAP" id="MF_02227">
    <property type="entry name" value="RPE"/>
    <property type="match status" value="1"/>
</dbReference>
<keyword evidence="10 11" id="KW-0119">Carbohydrate metabolism</keyword>
<dbReference type="FunFam" id="3.20.20.70:FF:000004">
    <property type="entry name" value="Ribulose-phosphate 3-epimerase"/>
    <property type="match status" value="1"/>
</dbReference>
<evidence type="ECO:0000256" key="13">
    <source>
        <dbReference type="PIRSR" id="PIRSR001461-2"/>
    </source>
</evidence>
<dbReference type="EMBL" id="RAPY01000001">
    <property type="protein sequence ID" value="RKE56357.1"/>
    <property type="molecule type" value="Genomic_DNA"/>
</dbReference>
<comment type="cofactor">
    <cofactor evidence="5">
        <name>Fe(2+)</name>
        <dbReference type="ChEBI" id="CHEBI:29033"/>
    </cofactor>
</comment>
<comment type="cofactor">
    <cofactor evidence="4">
        <name>Zn(2+)</name>
        <dbReference type="ChEBI" id="CHEBI:29105"/>
    </cofactor>
</comment>
<dbReference type="NCBIfam" id="NF004076">
    <property type="entry name" value="PRK05581.1-4"/>
    <property type="match status" value="1"/>
</dbReference>
<comment type="cofactor">
    <cofactor evidence="3">
        <name>Co(2+)</name>
        <dbReference type="ChEBI" id="CHEBI:48828"/>
    </cofactor>
</comment>
<keyword evidence="13" id="KW-0170">Cobalt</keyword>
<evidence type="ECO:0000256" key="9">
    <source>
        <dbReference type="ARBA" id="ARBA00023235"/>
    </source>
</evidence>
<comment type="cofactor">
    <cofactor evidence="2">
        <name>Mn(2+)</name>
        <dbReference type="ChEBI" id="CHEBI:29035"/>
    </cofactor>
</comment>
<feature type="active site" description="Proton acceptor" evidence="10 12">
    <location>
        <position position="60"/>
    </location>
</feature>
<gene>
    <name evidence="10" type="primary">rpe</name>
    <name evidence="15" type="ORF">DFQ12_1214</name>
</gene>
<evidence type="ECO:0000256" key="12">
    <source>
        <dbReference type="PIRSR" id="PIRSR001461-1"/>
    </source>
</evidence>
<dbReference type="SUPFAM" id="SSF51366">
    <property type="entry name" value="Ribulose-phoshate binding barrel"/>
    <property type="match status" value="1"/>
</dbReference>
<evidence type="ECO:0000256" key="2">
    <source>
        <dbReference type="ARBA" id="ARBA00001936"/>
    </source>
</evidence>
<feature type="binding site" evidence="10">
    <location>
        <begin position="200"/>
        <end position="202"/>
    </location>
    <ligand>
        <name>substrate</name>
    </ligand>
</feature>
<keyword evidence="13" id="KW-0464">Manganese</keyword>
<feature type="binding site" evidence="14">
    <location>
        <position position="202"/>
    </location>
    <ligand>
        <name>substrate</name>
    </ligand>
</feature>
<dbReference type="InterPro" id="IPR026019">
    <property type="entry name" value="Ribul_P_3_epim"/>
</dbReference>
<comment type="caution">
    <text evidence="15">The sequence shown here is derived from an EMBL/GenBank/DDBJ whole genome shotgun (WGS) entry which is preliminary data.</text>
</comment>
<dbReference type="NCBIfam" id="TIGR01163">
    <property type="entry name" value="rpe"/>
    <property type="match status" value="1"/>
</dbReference>
<dbReference type="InterPro" id="IPR013785">
    <property type="entry name" value="Aldolase_TIM"/>
</dbReference>
<comment type="similarity">
    <text evidence="6 10 11">Belongs to the ribulose-phosphate 3-epimerase family.</text>
</comment>
<feature type="binding site" evidence="10 14">
    <location>
        <position position="91"/>
    </location>
    <ligand>
        <name>substrate</name>
    </ligand>
</feature>